<proteinExistence type="predicted"/>
<sequence>MSVISSNRHREAIHTVYPKPGSNGASVGSAEPSPNSHDVPMVELETIIKALPGDSPDYYAFQVEIKNEGQTMPKYTVSYINFTLWRSSGLDQVLEAESVFIQVIPLRNATRVHLVIGKGK</sequence>
<organism evidence="3 4">
    <name type="scientific">Oryza sativa subsp. japonica</name>
    <name type="common">Rice</name>
    <dbReference type="NCBI Taxonomy" id="39947"/>
    <lineage>
        <taxon>Eukaryota</taxon>
        <taxon>Viridiplantae</taxon>
        <taxon>Streptophyta</taxon>
        <taxon>Embryophyta</taxon>
        <taxon>Tracheophyta</taxon>
        <taxon>Spermatophyta</taxon>
        <taxon>Magnoliopsida</taxon>
        <taxon>Liliopsida</taxon>
        <taxon>Poales</taxon>
        <taxon>Poaceae</taxon>
        <taxon>BOP clade</taxon>
        <taxon>Oryzoideae</taxon>
        <taxon>Oryzeae</taxon>
        <taxon>Oryzinae</taxon>
        <taxon>Oryza</taxon>
        <taxon>Oryza sativa</taxon>
    </lineage>
</organism>
<reference evidence="3" key="2">
    <citation type="submission" date="2002-01" db="EMBL/GenBank/DDBJ databases">
        <title>Oryza sativa nipponbare(GA3) genomic DNA, chromosome 8, BAC clone:OJ1465_C11.</title>
        <authorList>
            <person name="Sasaki T."/>
            <person name="Matsumoto T."/>
            <person name="Yamamoto K."/>
        </authorList>
    </citation>
    <scope>NUCLEOTIDE SEQUENCE</scope>
</reference>
<dbReference type="Proteomes" id="UP000000763">
    <property type="component" value="Chromosome 8"/>
</dbReference>
<accession>Q6ZAZ7</accession>
<evidence type="ECO:0000256" key="1">
    <source>
        <dbReference type="SAM" id="MobiDB-lite"/>
    </source>
</evidence>
<dbReference type="EMBL" id="AP004135">
    <property type="protein sequence ID" value="BAD09191.1"/>
    <property type="molecule type" value="Genomic_DNA"/>
</dbReference>
<reference evidence="4" key="3">
    <citation type="journal article" date="2005" name="Nature">
        <title>The map-based sequence of the rice genome.</title>
        <authorList>
            <consortium name="International rice genome sequencing project (IRGSP)"/>
            <person name="Matsumoto T."/>
            <person name="Wu J."/>
            <person name="Kanamori H."/>
            <person name="Katayose Y."/>
            <person name="Fujisawa M."/>
            <person name="Namiki N."/>
            <person name="Mizuno H."/>
            <person name="Yamamoto K."/>
            <person name="Antonio B.A."/>
            <person name="Baba T."/>
            <person name="Sakata K."/>
            <person name="Nagamura Y."/>
            <person name="Aoki H."/>
            <person name="Arikawa K."/>
            <person name="Arita K."/>
            <person name="Bito T."/>
            <person name="Chiden Y."/>
            <person name="Fujitsuka N."/>
            <person name="Fukunaka R."/>
            <person name="Hamada M."/>
            <person name="Harada C."/>
            <person name="Hayashi A."/>
            <person name="Hijishita S."/>
            <person name="Honda M."/>
            <person name="Hosokawa S."/>
            <person name="Ichikawa Y."/>
            <person name="Idonuma A."/>
            <person name="Iijima M."/>
            <person name="Ikeda M."/>
            <person name="Ikeno M."/>
            <person name="Ito K."/>
            <person name="Ito S."/>
            <person name="Ito T."/>
            <person name="Ito Y."/>
            <person name="Ito Y."/>
            <person name="Iwabuchi A."/>
            <person name="Kamiya K."/>
            <person name="Karasawa W."/>
            <person name="Kurita K."/>
            <person name="Katagiri S."/>
            <person name="Kikuta A."/>
            <person name="Kobayashi H."/>
            <person name="Kobayashi N."/>
            <person name="Machita K."/>
            <person name="Maehara T."/>
            <person name="Masukawa M."/>
            <person name="Mizubayashi T."/>
            <person name="Mukai Y."/>
            <person name="Nagasaki H."/>
            <person name="Nagata Y."/>
            <person name="Naito S."/>
            <person name="Nakashima M."/>
            <person name="Nakama Y."/>
            <person name="Nakamichi Y."/>
            <person name="Nakamura M."/>
            <person name="Meguro A."/>
            <person name="Negishi M."/>
            <person name="Ohta I."/>
            <person name="Ohta T."/>
            <person name="Okamoto M."/>
            <person name="Ono N."/>
            <person name="Saji S."/>
            <person name="Sakaguchi M."/>
            <person name="Sakai K."/>
            <person name="Shibata M."/>
            <person name="Shimokawa T."/>
            <person name="Song J."/>
            <person name="Takazaki Y."/>
            <person name="Terasawa K."/>
            <person name="Tsugane M."/>
            <person name="Tsuji K."/>
            <person name="Ueda S."/>
            <person name="Waki K."/>
            <person name="Yamagata H."/>
            <person name="Yamamoto M."/>
            <person name="Yamamoto S."/>
            <person name="Yamane H."/>
            <person name="Yoshiki S."/>
            <person name="Yoshihara R."/>
            <person name="Yukawa K."/>
            <person name="Zhong H."/>
            <person name="Yano M."/>
            <person name="Yuan Q."/>
            <person name="Ouyang S."/>
            <person name="Liu J."/>
            <person name="Jones K.M."/>
            <person name="Gansberger K."/>
            <person name="Moffat K."/>
            <person name="Hill J."/>
            <person name="Bera J."/>
            <person name="Fadrosh D."/>
            <person name="Jin S."/>
            <person name="Johri S."/>
            <person name="Kim M."/>
            <person name="Overton L."/>
            <person name="Reardon M."/>
            <person name="Tsitrin T."/>
            <person name="Vuong H."/>
            <person name="Weaver B."/>
            <person name="Ciecko A."/>
            <person name="Tallon L."/>
            <person name="Jackson J."/>
            <person name="Pai G."/>
            <person name="Aken S.V."/>
            <person name="Utterback T."/>
            <person name="Reidmuller S."/>
            <person name="Feldblyum T."/>
            <person name="Hsiao J."/>
            <person name="Zismann V."/>
            <person name="Iobst S."/>
            <person name="de Vazeille A.R."/>
            <person name="Buell C.R."/>
            <person name="Ying K."/>
            <person name="Li Y."/>
            <person name="Lu T."/>
            <person name="Huang Y."/>
            <person name="Zhao Q."/>
            <person name="Feng Q."/>
            <person name="Zhang L."/>
            <person name="Zhu J."/>
            <person name="Weng Q."/>
            <person name="Mu J."/>
            <person name="Lu Y."/>
            <person name="Fan D."/>
            <person name="Liu Y."/>
            <person name="Guan J."/>
            <person name="Zhang Y."/>
            <person name="Yu S."/>
            <person name="Liu X."/>
            <person name="Zhang Y."/>
            <person name="Hong G."/>
            <person name="Han B."/>
            <person name="Choisne N."/>
            <person name="Demange N."/>
            <person name="Orjeda G."/>
            <person name="Samain S."/>
            <person name="Cattolico L."/>
            <person name="Pelletier E."/>
            <person name="Couloux A."/>
            <person name="Segurens B."/>
            <person name="Wincker P."/>
            <person name="D'Hont A."/>
            <person name="Scarpelli C."/>
            <person name="Weissenbach J."/>
            <person name="Salanoubat M."/>
            <person name="Quetier F."/>
            <person name="Yu Y."/>
            <person name="Kim H.R."/>
            <person name="Rambo T."/>
            <person name="Currie J."/>
            <person name="Collura K."/>
            <person name="Luo M."/>
            <person name="Yang T."/>
            <person name="Ammiraju J.S.S."/>
            <person name="Engler F."/>
            <person name="Soderlund C."/>
            <person name="Wing R.A."/>
            <person name="Palmer L.E."/>
            <person name="de la Bastide M."/>
            <person name="Spiegel L."/>
            <person name="Nascimento L."/>
            <person name="Zutavern T."/>
            <person name="O'Shaughnessy A."/>
            <person name="Dike S."/>
            <person name="Dedhia N."/>
            <person name="Preston R."/>
            <person name="Balija V."/>
            <person name="McCombie W.R."/>
            <person name="Chow T."/>
            <person name="Chen H."/>
            <person name="Chung M."/>
            <person name="Chen C."/>
            <person name="Shaw J."/>
            <person name="Wu H."/>
            <person name="Hsiao K."/>
            <person name="Chao Y."/>
            <person name="Chu M."/>
            <person name="Cheng C."/>
            <person name="Hour A."/>
            <person name="Lee P."/>
            <person name="Lin S."/>
            <person name="Lin Y."/>
            <person name="Liou J."/>
            <person name="Liu S."/>
            <person name="Hsing Y."/>
            <person name="Raghuvanshi S."/>
            <person name="Mohanty A."/>
            <person name="Bharti A.K."/>
            <person name="Gaur A."/>
            <person name="Gupta V."/>
            <person name="Kumar D."/>
            <person name="Ravi V."/>
            <person name="Vij S."/>
            <person name="Kapur A."/>
            <person name="Khurana P."/>
            <person name="Khurana P."/>
            <person name="Khurana J.P."/>
            <person name="Tyagi A.K."/>
            <person name="Gaikwad K."/>
            <person name="Singh A."/>
            <person name="Dalal V."/>
            <person name="Srivastava S."/>
            <person name="Dixit A."/>
            <person name="Pal A.K."/>
            <person name="Ghazi I.A."/>
            <person name="Yadav M."/>
            <person name="Pandit A."/>
            <person name="Bhargava A."/>
            <person name="Sureshbabu K."/>
            <person name="Batra K."/>
            <person name="Sharma T.R."/>
            <person name="Mohapatra T."/>
            <person name="Singh N.K."/>
            <person name="Messing J."/>
            <person name="Nelson A.B."/>
            <person name="Fuks G."/>
            <person name="Kavchok S."/>
            <person name="Keizer G."/>
            <person name="Linton E."/>
            <person name="Llaca V."/>
            <person name="Song R."/>
            <person name="Tanyolac B."/>
            <person name="Young S."/>
            <person name="Ho-Il K."/>
            <person name="Hahn J.H."/>
            <person name="Sangsakoo G."/>
            <person name="Vanavichit A."/>
            <person name="de Mattos Luiz.A.T."/>
            <person name="Zimmer P.D."/>
            <person name="Malone G."/>
            <person name="Dellagostin O."/>
            <person name="de Oliveira A.C."/>
            <person name="Bevan M."/>
            <person name="Bancroft I."/>
            <person name="Minx P."/>
            <person name="Cordum H."/>
            <person name="Wilson R."/>
            <person name="Cheng Z."/>
            <person name="Jin W."/>
            <person name="Jiang J."/>
            <person name="Leong S.A."/>
            <person name="Iwama H."/>
            <person name="Gojobori T."/>
            <person name="Itoh T."/>
            <person name="Niimura Y."/>
            <person name="Fujii Y."/>
            <person name="Habara T."/>
            <person name="Sakai H."/>
            <person name="Sato Y."/>
            <person name="Wilson G."/>
            <person name="Kumar K."/>
            <person name="McCouch S."/>
            <person name="Juretic N."/>
            <person name="Hoen D."/>
            <person name="Wright S."/>
            <person name="Bruskiewich R."/>
            <person name="Bureau T."/>
            <person name="Miyao A."/>
            <person name="Hirochika H."/>
            <person name="Nishikawa T."/>
            <person name="Kadowaki K."/>
            <person name="Sugiura M."/>
            <person name="Burr B."/>
            <person name="Sasaki T."/>
        </authorList>
    </citation>
    <scope>NUCLEOTIDE SEQUENCE [LARGE SCALE GENOMIC DNA]</scope>
    <source>
        <strain evidence="4">cv. Nipponbare</strain>
    </source>
</reference>
<dbReference type="EMBL" id="AP004649">
    <property type="protein sequence ID" value="BAD09772.1"/>
    <property type="molecule type" value="Genomic_DNA"/>
</dbReference>
<evidence type="ECO:0000313" key="4">
    <source>
        <dbReference type="Proteomes" id="UP000000763"/>
    </source>
</evidence>
<name>Q6ZAZ7_ORYSJ</name>
<reference evidence="2" key="1">
    <citation type="submission" date="2001-09" db="EMBL/GenBank/DDBJ databases">
        <title>Oryza sativa nipponbare(GA3) genomic DNA, chromosome 8, BAC clone:OJ1132_G05.</title>
        <authorList>
            <person name="Sasaki T."/>
            <person name="Matsumoto T."/>
            <person name="Yamamoto K."/>
        </authorList>
    </citation>
    <scope>NUCLEOTIDE SEQUENCE</scope>
</reference>
<evidence type="ECO:0000313" key="3">
    <source>
        <dbReference type="EMBL" id="BAD09772.1"/>
    </source>
</evidence>
<evidence type="ECO:0000313" key="2">
    <source>
        <dbReference type="EMBL" id="BAD09191.1"/>
    </source>
</evidence>
<feature type="region of interest" description="Disordered" evidence="1">
    <location>
        <begin position="15"/>
        <end position="38"/>
    </location>
</feature>
<dbReference type="AlphaFoldDB" id="Q6ZAZ7"/>
<protein>
    <submittedName>
        <fullName evidence="3">Uncharacterized protein</fullName>
    </submittedName>
</protein>
<gene>
    <name evidence="2" type="ORF">OJ1132_G05.22</name>
    <name evidence="3" type="ORF">OJ1465_C11.16</name>
</gene>
<reference evidence="4" key="4">
    <citation type="journal article" date="2008" name="Nucleic Acids Res.">
        <title>The rice annotation project database (RAP-DB): 2008 update.</title>
        <authorList>
            <consortium name="The rice annotation project (RAP)"/>
        </authorList>
    </citation>
    <scope>GENOME REANNOTATION</scope>
    <source>
        <strain evidence="4">cv. Nipponbare</strain>
    </source>
</reference>